<evidence type="ECO:0000313" key="4">
    <source>
        <dbReference type="EMBL" id="KAJ4334537.1"/>
    </source>
</evidence>
<dbReference type="InterPro" id="IPR056024">
    <property type="entry name" value="DUF7605"/>
</dbReference>
<feature type="domain" description="DUF7605" evidence="3">
    <location>
        <begin position="699"/>
        <end position="856"/>
    </location>
</feature>
<feature type="domain" description="Dynamin N-terminal" evidence="2">
    <location>
        <begin position="191"/>
        <end position="470"/>
    </location>
</feature>
<evidence type="ECO:0000259" key="3">
    <source>
        <dbReference type="Pfam" id="PF24564"/>
    </source>
</evidence>
<keyword evidence="5" id="KW-1185">Reference proteome</keyword>
<proteinExistence type="predicted"/>
<dbReference type="OrthoDB" id="5427350at2759"/>
<protein>
    <submittedName>
        <fullName evidence="4">Uncharacterized protein</fullName>
    </submittedName>
</protein>
<feature type="compositionally biased region" description="Basic residues" evidence="1">
    <location>
        <begin position="1"/>
        <end position="12"/>
    </location>
</feature>
<sequence length="975" mass="110487">MERALAKHKATLKAKQEAFKMREQSAPEQQARQASPLFEPDLTAAPPVIHTPEHEDRVTALAAQQAEATQQVEAADTQVRTADEQVGVQAHTGTPRKRKSEETSDNDEDDFDVDDDGEDTVPAHDPDSEPLPDLPMYHPSIKEVETLSSQLISEFQYYIGNSDYKDDEFDYLLEQSKALEHPPHESHVLRIALIGDAGQGKSSLLNSMLGQENLAIHAADGNSCTYVVVEYSQANATQSQPFQASIEFLSRQSCRDMVKEQLTNFWLHMIMDEDEPDEEIANERRLGAGTCVALFTSLFLGHPEFHDRDRAEDFLSNAESAEDPRLISKLMGWTDQILDAFMPNGDDNDVATLNANTASQISDAIQPFTMAMDDPHFTGTDLVCCPWPLVKKVRVSLSSRILEQGIIIADLPGTTDKVRSRVDSAKRYLQSCDMTIVVNNMARAIDHAALMNHINESFRRKRSGNTIVVGTRSDDLQVTSKQSFASTPAEEKAMLEIAEKERCIKKHLQDISVALASSQLKKQSLERFKLAQKKERFIRQKNELTRMRYEVRVLARNRHIKQGISEQYRQDTKDRSPLPVFCVSNVIYMQHLSGGYTKSDPPRLSLEATEIPALRNHLFSQPSLGKFASLEHYCKTSLPTFFNTIEISCSVSKLKRKDELNRTFHKSRGSLKDTIDDVAESFTEHTFSLVYKTVDKEERIWINRAKRKCLEWQKFKPAGYTAVLRHDGTWSTKKIDPQHWNEDLLMSVEEDLNPIFDEIHDEGCDQLATEIAERVGDAVEKLKNALKVDPAAALSGAVGAFRANIKERRAETNKICEGFRKTMKNQIRYLQARATTDDEGHYFTDAMRGIYAAALAAQKVRGKRVHDVRAAELLRGVTAQDGPYKHISNSVRRDYDAMFKTTTDKLWTDLNAVFEHIRHDVNQVCSTKEDDSPEAKKMREELLAMLPEARDRLKKEILRELAKCKENRGRTKMEE</sequence>
<dbReference type="SUPFAM" id="SSF52540">
    <property type="entry name" value="P-loop containing nucleoside triphosphate hydrolases"/>
    <property type="match status" value="1"/>
</dbReference>
<comment type="caution">
    <text evidence="4">The sequence shown here is derived from an EMBL/GenBank/DDBJ whole genome shotgun (WGS) entry which is preliminary data.</text>
</comment>
<dbReference type="AlphaFoldDB" id="A0A9W8WW76"/>
<dbReference type="Gene3D" id="3.40.50.300">
    <property type="entry name" value="P-loop containing nucleotide triphosphate hydrolases"/>
    <property type="match status" value="1"/>
</dbReference>
<name>A0A9W8WW76_9PLEO</name>
<dbReference type="Pfam" id="PF00350">
    <property type="entry name" value="Dynamin_N"/>
    <property type="match status" value="1"/>
</dbReference>
<evidence type="ECO:0000313" key="5">
    <source>
        <dbReference type="Proteomes" id="UP001140562"/>
    </source>
</evidence>
<accession>A0A9W8WW76</accession>
<feature type="compositionally biased region" description="Low complexity" evidence="1">
    <location>
        <begin position="59"/>
        <end position="79"/>
    </location>
</feature>
<feature type="region of interest" description="Disordered" evidence="1">
    <location>
        <begin position="1"/>
        <end position="137"/>
    </location>
</feature>
<reference evidence="4" key="1">
    <citation type="submission" date="2022-10" db="EMBL/GenBank/DDBJ databases">
        <title>Tapping the CABI collections for fungal endophytes: first genome assemblies for Collariella, Neodidymelliopsis, Ascochyta clinopodiicola, Didymella pomorum, Didymosphaeria variabile, Neocosmospora piperis and Neocucurbitaria cava.</title>
        <authorList>
            <person name="Hill R."/>
        </authorList>
    </citation>
    <scope>NUCLEOTIDE SEQUENCE</scope>
    <source>
        <strain evidence="4">IMI 360193</strain>
    </source>
</reference>
<feature type="compositionally biased region" description="Basic and acidic residues" evidence="1">
    <location>
        <begin position="14"/>
        <end position="25"/>
    </location>
</feature>
<dbReference type="Proteomes" id="UP001140562">
    <property type="component" value="Unassembled WGS sequence"/>
</dbReference>
<dbReference type="Pfam" id="PF24564">
    <property type="entry name" value="DUF7605"/>
    <property type="match status" value="1"/>
</dbReference>
<evidence type="ECO:0000259" key="2">
    <source>
        <dbReference type="Pfam" id="PF00350"/>
    </source>
</evidence>
<dbReference type="InterPro" id="IPR045063">
    <property type="entry name" value="Dynamin_N"/>
</dbReference>
<dbReference type="EMBL" id="JAPEUV010000075">
    <property type="protein sequence ID" value="KAJ4334537.1"/>
    <property type="molecule type" value="Genomic_DNA"/>
</dbReference>
<gene>
    <name evidence="4" type="ORF">N0V87_006769</name>
</gene>
<evidence type="ECO:0000256" key="1">
    <source>
        <dbReference type="SAM" id="MobiDB-lite"/>
    </source>
</evidence>
<feature type="compositionally biased region" description="Acidic residues" evidence="1">
    <location>
        <begin position="103"/>
        <end position="119"/>
    </location>
</feature>
<dbReference type="PANTHER" id="PTHR36681">
    <property type="entry name" value="NUCLEAR GTPASE, GERMINAL CENTER-ASSOCIATED, TANDEM DUPLICATE 3"/>
    <property type="match status" value="1"/>
</dbReference>
<organism evidence="4 5">
    <name type="scientific">Didymella glomerata</name>
    <dbReference type="NCBI Taxonomy" id="749621"/>
    <lineage>
        <taxon>Eukaryota</taxon>
        <taxon>Fungi</taxon>
        <taxon>Dikarya</taxon>
        <taxon>Ascomycota</taxon>
        <taxon>Pezizomycotina</taxon>
        <taxon>Dothideomycetes</taxon>
        <taxon>Pleosporomycetidae</taxon>
        <taxon>Pleosporales</taxon>
        <taxon>Pleosporineae</taxon>
        <taxon>Didymellaceae</taxon>
        <taxon>Didymella</taxon>
    </lineage>
</organism>
<dbReference type="InterPro" id="IPR027417">
    <property type="entry name" value="P-loop_NTPase"/>
</dbReference>
<dbReference type="PANTHER" id="PTHR36681:SF3">
    <property type="entry name" value="NUCLEAR GTPASE, GERMINAL CENTER-ASSOCIATED, TANDEM DUPLICATE 3"/>
    <property type="match status" value="1"/>
</dbReference>